<evidence type="ECO:0000313" key="1">
    <source>
        <dbReference type="EMBL" id="KAG0713899.1"/>
    </source>
</evidence>
<evidence type="ECO:0000313" key="2">
    <source>
        <dbReference type="Proteomes" id="UP000770661"/>
    </source>
</evidence>
<gene>
    <name evidence="1" type="ORF">GWK47_015171</name>
</gene>
<proteinExistence type="predicted"/>
<dbReference type="AlphaFoldDB" id="A0A8J5CKQ3"/>
<keyword evidence="2" id="KW-1185">Reference proteome</keyword>
<accession>A0A8J5CKQ3</accession>
<dbReference type="Proteomes" id="UP000770661">
    <property type="component" value="Unassembled WGS sequence"/>
</dbReference>
<comment type="caution">
    <text evidence="1">The sequence shown here is derived from an EMBL/GenBank/DDBJ whole genome shotgun (WGS) entry which is preliminary data.</text>
</comment>
<protein>
    <submittedName>
        <fullName evidence="1">Uncharacterized protein</fullName>
    </submittedName>
</protein>
<reference evidence="1" key="1">
    <citation type="submission" date="2020-07" db="EMBL/GenBank/DDBJ databases">
        <title>The High-quality genome of the commercially important snow crab, Chionoecetes opilio.</title>
        <authorList>
            <person name="Jeong J.-H."/>
            <person name="Ryu S."/>
        </authorList>
    </citation>
    <scope>NUCLEOTIDE SEQUENCE</scope>
    <source>
        <strain evidence="1">MADBK_172401_WGS</strain>
        <tissue evidence="1">Digestive gland</tissue>
    </source>
</reference>
<sequence>MVCLQAVFSPSGHPYKLKRSKFESIIEKLIKQDGEGGALGEKVDMSFKLDGLPPSGCGDQAVFSPSGDPYMLRWFAFRLCFHLQDTLTSLDGLPPSGCGDQAVFSPSGHPYKLKRSKFESIIEKLIKQDGEGGALGEKVDMSFKLDGLPPSGCGDQAVFSPSGDPYMVG</sequence>
<dbReference type="EMBL" id="JACEEZ010020979">
    <property type="protein sequence ID" value="KAG0713899.1"/>
    <property type="molecule type" value="Genomic_DNA"/>
</dbReference>
<organism evidence="1 2">
    <name type="scientific">Chionoecetes opilio</name>
    <name type="common">Atlantic snow crab</name>
    <name type="synonym">Cancer opilio</name>
    <dbReference type="NCBI Taxonomy" id="41210"/>
    <lineage>
        <taxon>Eukaryota</taxon>
        <taxon>Metazoa</taxon>
        <taxon>Ecdysozoa</taxon>
        <taxon>Arthropoda</taxon>
        <taxon>Crustacea</taxon>
        <taxon>Multicrustacea</taxon>
        <taxon>Malacostraca</taxon>
        <taxon>Eumalacostraca</taxon>
        <taxon>Eucarida</taxon>
        <taxon>Decapoda</taxon>
        <taxon>Pleocyemata</taxon>
        <taxon>Brachyura</taxon>
        <taxon>Eubrachyura</taxon>
        <taxon>Majoidea</taxon>
        <taxon>Majidae</taxon>
        <taxon>Chionoecetes</taxon>
    </lineage>
</organism>
<name>A0A8J5CKQ3_CHIOP</name>